<organism evidence="2 3">
    <name type="scientific">Segatella bryantii</name>
    <name type="common">Prevotella bryantii</name>
    <dbReference type="NCBI Taxonomy" id="77095"/>
    <lineage>
        <taxon>Bacteria</taxon>
        <taxon>Pseudomonadati</taxon>
        <taxon>Bacteroidota</taxon>
        <taxon>Bacteroidia</taxon>
        <taxon>Bacteroidales</taxon>
        <taxon>Prevotellaceae</taxon>
        <taxon>Segatella</taxon>
    </lineage>
</organism>
<reference evidence="2 3" key="1">
    <citation type="submission" date="2017-08" db="EMBL/GenBank/DDBJ databases">
        <title>Comparative genomics of non-oral Prevotella species.</title>
        <authorList>
            <person name="Accetto T."/>
            <person name="Nograsek B."/>
            <person name="Avgustin G."/>
        </authorList>
    </citation>
    <scope>NUCLEOTIDE SEQUENCE [LARGE SCALE GENOMIC DNA]</scope>
    <source>
        <strain evidence="2 3">TC1-1</strain>
    </source>
</reference>
<dbReference type="Pfam" id="PF10593">
    <property type="entry name" value="Z1"/>
    <property type="match status" value="1"/>
</dbReference>
<evidence type="ECO:0000313" key="2">
    <source>
        <dbReference type="EMBL" id="OYP53183.1"/>
    </source>
</evidence>
<keyword evidence="3" id="KW-1185">Reference proteome</keyword>
<feature type="domain" description="Putative endonuclease Z1" evidence="1">
    <location>
        <begin position="294"/>
        <end position="523"/>
    </location>
</feature>
<dbReference type="Proteomes" id="UP000216189">
    <property type="component" value="Unassembled WGS sequence"/>
</dbReference>
<evidence type="ECO:0000259" key="1">
    <source>
        <dbReference type="Pfam" id="PF10593"/>
    </source>
</evidence>
<proteinExistence type="predicted"/>
<name>A0ABX4EE49_SEGBR</name>
<protein>
    <recommendedName>
        <fullName evidence="1">Putative endonuclease Z1 domain-containing protein</fullName>
    </recommendedName>
</protein>
<dbReference type="RefSeq" id="WP_094449091.1">
    <property type="nucleotide sequence ID" value="NZ_CP091801.1"/>
</dbReference>
<evidence type="ECO:0000313" key="3">
    <source>
        <dbReference type="Proteomes" id="UP000216189"/>
    </source>
</evidence>
<dbReference type="InterPro" id="IPR018310">
    <property type="entry name" value="Put_endonuclease_Z1-dom"/>
</dbReference>
<sequence>MEQYIIEKPSVELSFKEGKYFGLIHSKHIVAYTQKGADNIVKNVRSTYSKLLQQLAVDKNHNSLLVGKVQSGKTSNLELLTAIAFDNDYNLLIIYGGYDTELLRQCTERFGNTFDSASGDDIIESDTPIVFTTNIVTKESNPITCLTSDFAQDLLEEKRPIIITCLKNSRVLKKVNRLLRTLVENVPNINPFIIDDEGDQASLNTAKNKEKDGTPTYNAIKSMKSILGNPLYLSVTATPQANVFQEDISALIPASVHLIQPGNGYDGASIYHLSENEIIQSLGDEPSNVTISNSLRDAIYYFLVASAIKQITAEKKKDKLSDMIIHVDRKVSEHGVLYSCVNDELKNIKAAFENKEDDIDGYNFYINKLRKSYNTFASTCILEKYPFSDTLLAELATCVRKTGVILQNGVGKETKETERTKWHKIYIGGDLLQRGLTFPNLIVSYFTRFAKSGGNMDTTLQRARWFGYRSKYLDLCKIFTTTEIAKEFTVLAEVEDDLWEQFDDVEKGYLEIKDIIIQAENTKQLPTAKNKAKFKKITFKNRWIKQKFIVINDDEISANNARIQELINSISSWTLTTAGSTNGTHTAKYAVFTAEQLIALIQSIDTAFDREPFYKRPLVELVGSSDIPVILMWSDENNKMRYRSIYNDGAQDRIKALHQGANTTDVERQTYLGDQKVIVDPEKVNIQIHYVSPGLSKTMRLGKDQYMFAIYIPKNKIYFVKDDDRY</sequence>
<gene>
    <name evidence="2" type="ORF">CIK91_13360</name>
</gene>
<accession>A0ABX4EE49</accession>
<dbReference type="EMBL" id="NPJF01000067">
    <property type="protein sequence ID" value="OYP53183.1"/>
    <property type="molecule type" value="Genomic_DNA"/>
</dbReference>
<comment type="caution">
    <text evidence="2">The sequence shown here is derived from an EMBL/GenBank/DDBJ whole genome shotgun (WGS) entry which is preliminary data.</text>
</comment>